<feature type="region of interest" description="Disordered" evidence="1">
    <location>
        <begin position="1"/>
        <end position="37"/>
    </location>
</feature>
<name>A0ABS1SKI1_9MICO</name>
<feature type="compositionally biased region" description="Pro residues" evidence="1">
    <location>
        <begin position="1"/>
        <end position="10"/>
    </location>
</feature>
<gene>
    <name evidence="4" type="ORF">D3226_00540</name>
</gene>
<accession>A0ABS1SKI1</accession>
<evidence type="ECO:0000313" key="5">
    <source>
        <dbReference type="Proteomes" id="UP001646141"/>
    </source>
</evidence>
<evidence type="ECO:0000256" key="2">
    <source>
        <dbReference type="SAM" id="Phobius"/>
    </source>
</evidence>
<sequence>MTTMPNPQPTQPGAAPYTAPAGDLPPQGPRGPRRRGTGPVAIVTAVLGGAALLAVGASAASAVVWNRGSDQQGATAASARGITELELHIGAADFTLAYGDVVDAELTVRGAQADRVKLRRDGGALVLDTPDRVGAGSCWFGFCPPERRIGSSSITLTLPEAYRTQPLDADIQLAAGQVTAEGSFGDVEVEIGAGRAELNGAARSLDVTVGVGEFVGELSGVRTADFEVSMGDADATLRGAAPDAVNVETSLGSVTLTLPDAEYHVDTTVTLGDITNRLRTSPTSPHTITANISAGDLTLRSAS</sequence>
<comment type="caution">
    <text evidence="4">The sequence shown here is derived from an EMBL/GenBank/DDBJ whole genome shotgun (WGS) entry which is preliminary data.</text>
</comment>
<keyword evidence="2" id="KW-0812">Transmembrane</keyword>
<feature type="domain" description="DUF4097" evidence="3">
    <location>
        <begin position="84"/>
        <end position="297"/>
    </location>
</feature>
<evidence type="ECO:0000313" key="4">
    <source>
        <dbReference type="EMBL" id="MBL3688450.1"/>
    </source>
</evidence>
<dbReference type="EMBL" id="QYAD01000001">
    <property type="protein sequence ID" value="MBL3688450.1"/>
    <property type="molecule type" value="Genomic_DNA"/>
</dbReference>
<evidence type="ECO:0000256" key="1">
    <source>
        <dbReference type="SAM" id="MobiDB-lite"/>
    </source>
</evidence>
<reference evidence="4 5" key="1">
    <citation type="submission" date="2018-09" db="EMBL/GenBank/DDBJ databases">
        <title>Comparative genomics of Leucobacter spp.</title>
        <authorList>
            <person name="Reis A.C."/>
            <person name="Kolvenbach B.A."/>
            <person name="Corvini P.F.X."/>
            <person name="Nunes O.C."/>
        </authorList>
    </citation>
    <scope>NUCLEOTIDE SEQUENCE [LARGE SCALE GENOMIC DNA]</scope>
    <source>
        <strain evidence="4 5">L-1</strain>
    </source>
</reference>
<proteinExistence type="predicted"/>
<dbReference type="InterPro" id="IPR025164">
    <property type="entry name" value="Toastrack_DUF4097"/>
</dbReference>
<dbReference type="Pfam" id="PF13349">
    <property type="entry name" value="DUF4097"/>
    <property type="match status" value="1"/>
</dbReference>
<feature type="transmembrane region" description="Helical" evidence="2">
    <location>
        <begin position="40"/>
        <end position="65"/>
    </location>
</feature>
<organism evidence="4 5">
    <name type="scientific">Leucobacter chromiireducens subsp. chromiireducens</name>
    <dbReference type="NCBI Taxonomy" id="660067"/>
    <lineage>
        <taxon>Bacteria</taxon>
        <taxon>Bacillati</taxon>
        <taxon>Actinomycetota</taxon>
        <taxon>Actinomycetes</taxon>
        <taxon>Micrococcales</taxon>
        <taxon>Microbacteriaceae</taxon>
        <taxon>Leucobacter</taxon>
    </lineage>
</organism>
<keyword evidence="2" id="KW-1133">Transmembrane helix</keyword>
<keyword evidence="2" id="KW-0472">Membrane</keyword>
<dbReference type="RefSeq" id="WP_202380502.1">
    <property type="nucleotide sequence ID" value="NZ_BAAAMA010000003.1"/>
</dbReference>
<dbReference type="Proteomes" id="UP001646141">
    <property type="component" value="Unassembled WGS sequence"/>
</dbReference>
<keyword evidence="5" id="KW-1185">Reference proteome</keyword>
<evidence type="ECO:0000259" key="3">
    <source>
        <dbReference type="Pfam" id="PF13349"/>
    </source>
</evidence>
<protein>
    <recommendedName>
        <fullName evidence="3">DUF4097 domain-containing protein</fullName>
    </recommendedName>
</protein>
<dbReference type="Gene3D" id="2.160.20.120">
    <property type="match status" value="1"/>
</dbReference>